<evidence type="ECO:0000256" key="5">
    <source>
        <dbReference type="SAM" id="MobiDB-lite"/>
    </source>
</evidence>
<reference evidence="8" key="2">
    <citation type="journal article" date="2017" name="J. Anim. Genet.">
        <title>Multiple reference genome sequences of hot pepper reveal the massive evolution of plant disease resistance genes by retroduplication.</title>
        <authorList>
            <person name="Kim S."/>
            <person name="Park J."/>
            <person name="Yeom S.-I."/>
            <person name="Kim Y.-M."/>
            <person name="Seo E."/>
            <person name="Kim K.-T."/>
            <person name="Kim M.-S."/>
            <person name="Lee J.M."/>
            <person name="Cheong K."/>
            <person name="Shin H.-S."/>
            <person name="Kim S.-B."/>
            <person name="Han K."/>
            <person name="Lee J."/>
            <person name="Park M."/>
            <person name="Lee H.-A."/>
            <person name="Lee H.-Y."/>
            <person name="Lee Y."/>
            <person name="Oh S."/>
            <person name="Lee J.H."/>
            <person name="Choi E."/>
            <person name="Choi E."/>
            <person name="Lee S.E."/>
            <person name="Jeon J."/>
            <person name="Kim H."/>
            <person name="Choi G."/>
            <person name="Song H."/>
            <person name="Lee J."/>
            <person name="Lee S.-C."/>
            <person name="Kwon J.-K."/>
            <person name="Lee H.-Y."/>
            <person name="Koo N."/>
            <person name="Hong Y."/>
            <person name="Kim R.W."/>
            <person name="Kang W.-H."/>
            <person name="Huh J.H."/>
            <person name="Kang B.-C."/>
            <person name="Yang T.-J."/>
            <person name="Lee Y.-H."/>
            <person name="Bennetzen J.L."/>
            <person name="Choi D."/>
        </authorList>
    </citation>
    <scope>NUCLEOTIDE SEQUENCE [LARGE SCALE GENOMIC DNA]</scope>
    <source>
        <strain evidence="8">cv. PBC81</strain>
    </source>
</reference>
<dbReference type="PANTHER" id="PTHR20961:SF98">
    <property type="entry name" value="GLYCOSYLTRANSFERASE"/>
    <property type="match status" value="1"/>
</dbReference>
<dbReference type="InterPro" id="IPR007657">
    <property type="entry name" value="Glycosyltransferase_61"/>
</dbReference>
<keyword evidence="2" id="KW-0328">Glycosyltransferase</keyword>
<dbReference type="STRING" id="33114.A0A2G2VL42"/>
<evidence type="ECO:0000256" key="1">
    <source>
        <dbReference type="ARBA" id="ARBA00004323"/>
    </source>
</evidence>
<dbReference type="Pfam" id="PF04577">
    <property type="entry name" value="Glyco_transf_61"/>
    <property type="match status" value="1"/>
</dbReference>
<evidence type="ECO:0000259" key="6">
    <source>
        <dbReference type="Pfam" id="PF04577"/>
    </source>
</evidence>
<feature type="domain" description="Glycosyltransferase 61 catalytic" evidence="6">
    <location>
        <begin position="277"/>
        <end position="395"/>
    </location>
</feature>
<evidence type="ECO:0000313" key="7">
    <source>
        <dbReference type="EMBL" id="PHT33711.1"/>
    </source>
</evidence>
<keyword evidence="4" id="KW-0325">Glycoprotein</keyword>
<evidence type="ECO:0000256" key="3">
    <source>
        <dbReference type="ARBA" id="ARBA00022679"/>
    </source>
</evidence>
<evidence type="ECO:0000256" key="2">
    <source>
        <dbReference type="ARBA" id="ARBA00022676"/>
    </source>
</evidence>
<proteinExistence type="predicted"/>
<comment type="subcellular location">
    <subcellularLocation>
        <location evidence="1">Golgi apparatus membrane</location>
        <topology evidence="1">Single-pass type II membrane protein</topology>
    </subcellularLocation>
</comment>
<reference evidence="7 8" key="1">
    <citation type="journal article" date="2017" name="Genome Biol.">
        <title>New reference genome sequences of hot pepper reveal the massive evolution of plant disease-resistance genes by retroduplication.</title>
        <authorList>
            <person name="Kim S."/>
            <person name="Park J."/>
            <person name="Yeom S.I."/>
            <person name="Kim Y.M."/>
            <person name="Seo E."/>
            <person name="Kim K.T."/>
            <person name="Kim M.S."/>
            <person name="Lee J.M."/>
            <person name="Cheong K."/>
            <person name="Shin H.S."/>
            <person name="Kim S.B."/>
            <person name="Han K."/>
            <person name="Lee J."/>
            <person name="Park M."/>
            <person name="Lee H.A."/>
            <person name="Lee H.Y."/>
            <person name="Lee Y."/>
            <person name="Oh S."/>
            <person name="Lee J.H."/>
            <person name="Choi E."/>
            <person name="Choi E."/>
            <person name="Lee S.E."/>
            <person name="Jeon J."/>
            <person name="Kim H."/>
            <person name="Choi G."/>
            <person name="Song H."/>
            <person name="Lee J."/>
            <person name="Lee S.C."/>
            <person name="Kwon J.K."/>
            <person name="Lee H.Y."/>
            <person name="Koo N."/>
            <person name="Hong Y."/>
            <person name="Kim R.W."/>
            <person name="Kang W.H."/>
            <person name="Huh J.H."/>
            <person name="Kang B.C."/>
            <person name="Yang T.J."/>
            <person name="Lee Y.H."/>
            <person name="Bennetzen J.L."/>
            <person name="Choi D."/>
        </authorList>
    </citation>
    <scope>NUCLEOTIDE SEQUENCE [LARGE SCALE GENOMIC DNA]</scope>
    <source>
        <strain evidence="8">cv. PBC81</strain>
    </source>
</reference>
<dbReference type="EMBL" id="MLFT02000011">
    <property type="protein sequence ID" value="PHT33711.1"/>
    <property type="molecule type" value="Genomic_DNA"/>
</dbReference>
<sequence length="497" mass="57138">MFIVLMIIVLGQNQFFFNSRPHDSFITSSPHAINHQNNNGVEKSRSIINCNRSHHFYDICSINGPTIFDPIESTFYTTNNETNIIVEKIKPYPRKWENFTMGHIREFTLTTSPIGPPCLIHHEAQALVFSLGGYTGNFFHDINDGFIPLFITVNSLFPNQDFILVISKLEDWWVHKYKDLLQSFSKYPIIDIDKEINVTHCFPRATLGLMSHGFMTIDPKLTPSSKTLISFHHFLTTTYGTGQSQRDQPQPQLQSQSQHDQLQPQLQPQSQDDQLQPQSRYQSQSQSQHDQPQLQSQSQHDQLHPQSQPLFGHQPQLRPHLILTSRHGSIGRLILNQDKVRLIAEQIGFEVILFKPRKNTSLHESFRLIHSSHAMIGVHGAALTHALFLRPNSIFIQIIPIGAEGVSDLCFGKLARGMNLVYEEYKIGVEESSLMEKFGKENNLVLKNPKALQGKVWSQEIMDIYLREQNINLDLNRFRIYLEKAYQKAKMFMTING</sequence>
<dbReference type="OrthoDB" id="529273at2759"/>
<keyword evidence="3" id="KW-0808">Transferase</keyword>
<dbReference type="GO" id="GO:0016763">
    <property type="term" value="F:pentosyltransferase activity"/>
    <property type="evidence" value="ECO:0007669"/>
    <property type="project" value="UniProtKB-ARBA"/>
</dbReference>
<dbReference type="AlphaFoldDB" id="A0A2G2VL42"/>
<feature type="region of interest" description="Disordered" evidence="5">
    <location>
        <begin position="240"/>
        <end position="311"/>
    </location>
</feature>
<dbReference type="GO" id="GO:0000139">
    <property type="term" value="C:Golgi membrane"/>
    <property type="evidence" value="ECO:0007669"/>
    <property type="project" value="UniProtKB-SubCell"/>
</dbReference>
<feature type="compositionally biased region" description="Low complexity" evidence="5">
    <location>
        <begin position="243"/>
        <end position="308"/>
    </location>
</feature>
<accession>A0A2G2VL42</accession>
<dbReference type="InterPro" id="IPR049625">
    <property type="entry name" value="Glyco_transf_61_cat"/>
</dbReference>
<evidence type="ECO:0000256" key="4">
    <source>
        <dbReference type="ARBA" id="ARBA00023180"/>
    </source>
</evidence>
<name>A0A2G2VL42_CAPBA</name>
<dbReference type="Proteomes" id="UP000224567">
    <property type="component" value="Unassembled WGS sequence"/>
</dbReference>
<gene>
    <name evidence="7" type="ORF">CQW23_25511</name>
</gene>
<evidence type="ECO:0000313" key="8">
    <source>
        <dbReference type="Proteomes" id="UP000224567"/>
    </source>
</evidence>
<comment type="caution">
    <text evidence="7">The sequence shown here is derived from an EMBL/GenBank/DDBJ whole genome shotgun (WGS) entry which is preliminary data.</text>
</comment>
<protein>
    <recommendedName>
        <fullName evidence="6">Glycosyltransferase 61 catalytic domain-containing protein</fullName>
    </recommendedName>
</protein>
<dbReference type="PANTHER" id="PTHR20961">
    <property type="entry name" value="GLYCOSYLTRANSFERASE"/>
    <property type="match status" value="1"/>
</dbReference>
<keyword evidence="8" id="KW-1185">Reference proteome</keyword>
<organism evidence="7 8">
    <name type="scientific">Capsicum baccatum</name>
    <name type="common">Peruvian pepper</name>
    <dbReference type="NCBI Taxonomy" id="33114"/>
    <lineage>
        <taxon>Eukaryota</taxon>
        <taxon>Viridiplantae</taxon>
        <taxon>Streptophyta</taxon>
        <taxon>Embryophyta</taxon>
        <taxon>Tracheophyta</taxon>
        <taxon>Spermatophyta</taxon>
        <taxon>Magnoliopsida</taxon>
        <taxon>eudicotyledons</taxon>
        <taxon>Gunneridae</taxon>
        <taxon>Pentapetalae</taxon>
        <taxon>asterids</taxon>
        <taxon>lamiids</taxon>
        <taxon>Solanales</taxon>
        <taxon>Solanaceae</taxon>
        <taxon>Solanoideae</taxon>
        <taxon>Capsiceae</taxon>
        <taxon>Capsicum</taxon>
    </lineage>
</organism>